<gene>
    <name evidence="4" type="ORF">MELE44368_20260</name>
</gene>
<evidence type="ECO:0000256" key="3">
    <source>
        <dbReference type="SAM" id="Phobius"/>
    </source>
</evidence>
<name>A0A439DTD9_9MYCO</name>
<comment type="subcellular location">
    <subcellularLocation>
        <location evidence="1">Membrane</location>
    </subcellularLocation>
</comment>
<organism evidence="4 5">
    <name type="scientific">Mycolicibacterium elephantis DSM 44368</name>
    <dbReference type="NCBI Taxonomy" id="1335622"/>
    <lineage>
        <taxon>Bacteria</taxon>
        <taxon>Bacillati</taxon>
        <taxon>Actinomycetota</taxon>
        <taxon>Actinomycetes</taxon>
        <taxon>Mycobacteriales</taxon>
        <taxon>Mycobacteriaceae</taxon>
        <taxon>Mycolicibacterium</taxon>
    </lineage>
</organism>
<dbReference type="Proteomes" id="UP000287177">
    <property type="component" value="Unassembled WGS sequence"/>
</dbReference>
<evidence type="ECO:0000256" key="2">
    <source>
        <dbReference type="ARBA" id="ARBA00023136"/>
    </source>
</evidence>
<dbReference type="GO" id="GO:0016020">
    <property type="term" value="C:membrane"/>
    <property type="evidence" value="ECO:0007669"/>
    <property type="project" value="UniProtKB-SubCell"/>
</dbReference>
<accession>A0A439DTD9</accession>
<protein>
    <recommendedName>
        <fullName evidence="6">Mammalian cell entry protein</fullName>
    </recommendedName>
</protein>
<evidence type="ECO:0008006" key="6">
    <source>
        <dbReference type="Google" id="ProtNLM"/>
    </source>
</evidence>
<reference evidence="4 5" key="1">
    <citation type="submission" date="2013-06" db="EMBL/GenBank/DDBJ databases">
        <title>The draft sequence of the Mycobacterium elephantis genome.</title>
        <authorList>
            <person name="Pettersson F.B."/>
            <person name="Das S."/>
            <person name="Dasgupta S."/>
            <person name="Bhattacharya A."/>
            <person name="Kirsebom L.A."/>
        </authorList>
    </citation>
    <scope>NUCLEOTIDE SEQUENCE [LARGE SCALE GENOMIC DNA]</scope>
    <source>
        <strain evidence="4 5">DSM 44368</strain>
    </source>
</reference>
<keyword evidence="3" id="KW-0812">Transmembrane</keyword>
<keyword evidence="5" id="KW-1185">Reference proteome</keyword>
<keyword evidence="3" id="KW-1133">Transmembrane helix</keyword>
<evidence type="ECO:0000313" key="5">
    <source>
        <dbReference type="Proteomes" id="UP000287177"/>
    </source>
</evidence>
<keyword evidence="2 3" id="KW-0472">Membrane</keyword>
<dbReference type="PANTHER" id="PTHR37042:SF4">
    <property type="entry name" value="OUTER MEMBRANE PROTEIN RV1973"/>
    <property type="match status" value="1"/>
</dbReference>
<comment type="caution">
    <text evidence="4">The sequence shown here is derived from an EMBL/GenBank/DDBJ whole genome shotgun (WGS) entry which is preliminary data.</text>
</comment>
<dbReference type="PANTHER" id="PTHR37042">
    <property type="entry name" value="OUTER MEMBRANE PROTEIN RV1973"/>
    <property type="match status" value="1"/>
</dbReference>
<evidence type="ECO:0000313" key="4">
    <source>
        <dbReference type="EMBL" id="RWA19677.1"/>
    </source>
</evidence>
<dbReference type="AlphaFoldDB" id="A0A439DTD9"/>
<feature type="transmembrane region" description="Helical" evidence="3">
    <location>
        <begin position="17"/>
        <end position="37"/>
    </location>
</feature>
<evidence type="ECO:0000256" key="1">
    <source>
        <dbReference type="ARBA" id="ARBA00004370"/>
    </source>
</evidence>
<sequence length="169" mass="18521">MYRAGPLGSGPHPQARALAFGLGLLAALTALFCWFGVQDFEIAREHKQRDRFLAAGRDGVLRLTTISDTDVEAKVEQILDTSTGEFHEDFQQRSASFIDTVKRSKSKTVGTVLEVGLETVDTDRAEVLVAVSVKTSLTGTQAPARLWRMRISLQDVNGEAKVSDVEFIP</sequence>
<proteinExistence type="predicted"/>
<dbReference type="EMBL" id="ATDN01000017">
    <property type="protein sequence ID" value="RWA19677.1"/>
    <property type="molecule type" value="Genomic_DNA"/>
</dbReference>